<dbReference type="Pfam" id="PF05036">
    <property type="entry name" value="SPOR"/>
    <property type="match status" value="1"/>
</dbReference>
<comment type="caution">
    <text evidence="7">The sequence shown here is derived from an EMBL/GenBank/DDBJ whole genome shotgun (WGS) entry which is preliminary data.</text>
</comment>
<dbReference type="CDD" id="cd22268">
    <property type="entry name" value="DPBB_RlpA-like"/>
    <property type="match status" value="1"/>
</dbReference>
<dbReference type="EMBL" id="NEVQ01000003">
    <property type="protein sequence ID" value="OZI64928.1"/>
    <property type="molecule type" value="Genomic_DNA"/>
</dbReference>
<comment type="function">
    <text evidence="4">Lytic transglycosylase with a strong preference for naked glycan strands that lack stem peptides.</text>
</comment>
<dbReference type="GO" id="GO:0042834">
    <property type="term" value="F:peptidoglycan binding"/>
    <property type="evidence" value="ECO:0007669"/>
    <property type="project" value="InterPro"/>
</dbReference>
<dbReference type="InterPro" id="IPR009009">
    <property type="entry name" value="RlpA-like_DPBB"/>
</dbReference>
<proteinExistence type="inferred from homology"/>
<dbReference type="Gene3D" id="2.40.40.10">
    <property type="entry name" value="RlpA-like domain"/>
    <property type="match status" value="1"/>
</dbReference>
<keyword evidence="7" id="KW-0449">Lipoprotein</keyword>
<dbReference type="NCBIfam" id="TIGR00413">
    <property type="entry name" value="rlpA"/>
    <property type="match status" value="1"/>
</dbReference>
<dbReference type="EC" id="4.2.2.-" evidence="4"/>
<evidence type="ECO:0000256" key="1">
    <source>
        <dbReference type="ARBA" id="ARBA00022729"/>
    </source>
</evidence>
<sequence>MPFVVSLAVIIAGCSSTSTRKAGGYYKDDGPGKDVPADIDTTPDAIPRIEPLASGANRPYTVLGKRYVPITDPDQPYKARGVASWYGKKFHGNSTSIGESYDMYAMTAAHPTMPLPSYARVTSSVNGRTIIVRVNDRGPFHRGRIMDLSYTAAHKLGLIGGGSGEVTVERILPEEIRLAQSRGTVVTATGEAASTARTETVTPTPLPASTLTMTELEPTPVASMAPAAVSGVPAGAGAGAAVASAANTPMPAAAPPAGVYLQMGAFSQPANAQALVRRVNSQLDSSAGNVPAVVQQNGSLYRVRLGPYADRATALNVAQQVADRTGILPSLATY</sequence>
<dbReference type="PANTHER" id="PTHR34183:SF1">
    <property type="entry name" value="ENDOLYTIC PEPTIDOGLYCAN TRANSGLYCOSYLASE RLPA"/>
    <property type="match status" value="1"/>
</dbReference>
<evidence type="ECO:0000256" key="2">
    <source>
        <dbReference type="ARBA" id="ARBA00023239"/>
    </source>
</evidence>
<keyword evidence="2 4" id="KW-0456">Lyase</keyword>
<dbReference type="InterPro" id="IPR012997">
    <property type="entry name" value="RplA"/>
</dbReference>
<dbReference type="InterPro" id="IPR034718">
    <property type="entry name" value="RlpA"/>
</dbReference>
<dbReference type="GO" id="GO:0071555">
    <property type="term" value="P:cell wall organization"/>
    <property type="evidence" value="ECO:0007669"/>
    <property type="project" value="UniProtKB-KW"/>
</dbReference>
<dbReference type="InterPro" id="IPR036908">
    <property type="entry name" value="RlpA-like_sf"/>
</dbReference>
<dbReference type="Gene3D" id="3.30.70.1070">
    <property type="entry name" value="Sporulation related repeat"/>
    <property type="match status" value="1"/>
</dbReference>
<gene>
    <name evidence="4" type="primary">rlpA</name>
    <name evidence="7" type="ORF">CAL20_03265</name>
</gene>
<dbReference type="Pfam" id="PF03330">
    <property type="entry name" value="DPBB_1"/>
    <property type="match status" value="1"/>
</dbReference>
<evidence type="ECO:0000313" key="8">
    <source>
        <dbReference type="Proteomes" id="UP000216885"/>
    </source>
</evidence>
<dbReference type="GO" id="GO:0000270">
    <property type="term" value="P:peptidoglycan metabolic process"/>
    <property type="evidence" value="ECO:0007669"/>
    <property type="project" value="UniProtKB-UniRule"/>
</dbReference>
<dbReference type="SUPFAM" id="SSF50685">
    <property type="entry name" value="Barwin-like endoglucanases"/>
    <property type="match status" value="1"/>
</dbReference>
<protein>
    <recommendedName>
        <fullName evidence="4">Endolytic peptidoglycan transglycosylase RlpA</fullName>
        <ecNumber evidence="4">4.2.2.-</ecNumber>
    </recommendedName>
</protein>
<dbReference type="GO" id="GO:0008932">
    <property type="term" value="F:lytic endotransglycosylase activity"/>
    <property type="evidence" value="ECO:0007669"/>
    <property type="project" value="UniProtKB-UniRule"/>
</dbReference>
<dbReference type="SUPFAM" id="SSF110997">
    <property type="entry name" value="Sporulation related repeat"/>
    <property type="match status" value="1"/>
</dbReference>
<reference evidence="7 8" key="1">
    <citation type="submission" date="2017-05" db="EMBL/GenBank/DDBJ databases">
        <title>Complete and WGS of Bordetella genogroups.</title>
        <authorList>
            <person name="Spilker T."/>
            <person name="LiPuma J."/>
        </authorList>
    </citation>
    <scope>NUCLEOTIDE SEQUENCE [LARGE SCALE GENOMIC DNA]</scope>
    <source>
        <strain evidence="7 8">AU9919</strain>
    </source>
</reference>
<evidence type="ECO:0000256" key="4">
    <source>
        <dbReference type="HAMAP-Rule" id="MF_02071"/>
    </source>
</evidence>
<evidence type="ECO:0000259" key="6">
    <source>
        <dbReference type="PROSITE" id="PS51724"/>
    </source>
</evidence>
<evidence type="ECO:0000256" key="5">
    <source>
        <dbReference type="RuleBase" id="RU003495"/>
    </source>
</evidence>
<dbReference type="Proteomes" id="UP000216885">
    <property type="component" value="Unassembled WGS sequence"/>
</dbReference>
<accession>A0A261USP7</accession>
<dbReference type="InterPro" id="IPR007730">
    <property type="entry name" value="SPOR-like_dom"/>
</dbReference>
<keyword evidence="1" id="KW-0732">Signal</keyword>
<comment type="similarity">
    <text evidence="4 5">Belongs to the RlpA family.</text>
</comment>
<dbReference type="InterPro" id="IPR036680">
    <property type="entry name" value="SPOR-like_sf"/>
</dbReference>
<evidence type="ECO:0000313" key="7">
    <source>
        <dbReference type="EMBL" id="OZI64928.1"/>
    </source>
</evidence>
<name>A0A261USP7_9BORD</name>
<dbReference type="PANTHER" id="PTHR34183">
    <property type="entry name" value="ENDOLYTIC PEPTIDOGLYCAN TRANSGLYCOSYLASE RLPA"/>
    <property type="match status" value="1"/>
</dbReference>
<dbReference type="HAMAP" id="MF_02071">
    <property type="entry name" value="RlpA"/>
    <property type="match status" value="1"/>
</dbReference>
<dbReference type="PROSITE" id="PS51724">
    <property type="entry name" value="SPOR"/>
    <property type="match status" value="1"/>
</dbReference>
<dbReference type="AlphaFoldDB" id="A0A261USP7"/>
<evidence type="ECO:0000256" key="3">
    <source>
        <dbReference type="ARBA" id="ARBA00023316"/>
    </source>
</evidence>
<keyword evidence="3 4" id="KW-0961">Cell wall biogenesis/degradation</keyword>
<keyword evidence="8" id="KW-1185">Reference proteome</keyword>
<feature type="domain" description="SPOR" evidence="6">
    <location>
        <begin position="253"/>
        <end position="334"/>
    </location>
</feature>
<organism evidence="7 8">
    <name type="scientific">Bordetella genomosp. 4</name>
    <dbReference type="NCBI Taxonomy" id="463044"/>
    <lineage>
        <taxon>Bacteria</taxon>
        <taxon>Pseudomonadati</taxon>
        <taxon>Pseudomonadota</taxon>
        <taxon>Betaproteobacteria</taxon>
        <taxon>Burkholderiales</taxon>
        <taxon>Alcaligenaceae</taxon>
        <taxon>Bordetella</taxon>
    </lineage>
</organism>